<comment type="caution">
    <text evidence="5">The sequence shown here is derived from an EMBL/GenBank/DDBJ whole genome shotgun (WGS) entry which is preliminary data.</text>
</comment>
<sequence length="676" mass="74906">MYLRLGTIALNTHKRQILKAGDELACEPRVFDLLVYFCSHPQRAISREELINKVWNGRVVSEAAVNRAVGELRKLIEANPSSPVLLKTISKVGYELTVRPVFEETESNGELQQSSESASSSGIVGGPGVKLFGVMILLSGLLVWAVIAIYGGKVPKMLVDSREPVTQLKGEAFNPAISPNGDVAFLYKREVSDNAQIRVVDAQGVVSAPINDDYYYTDVIYGSDEVIYASRLDDLHARNCFVVSFSAPEWRETPLFSCGSKVVTELGLAGDGTQLIFKYRDKVSEPYAVYSYHLSTGRRQQLTLAQQWGNTPGHYAFAVAPGKDRLAVIEYFDEGPDLLKIVDIGRAEIIFQAPFIDGVRGLIWFSDDLLLSSNSSGLYQFNLITEQIGVIEKSGAFGRLAVTNVSERLLTEKAESIVNLQSLSISANQWTQVTDNTGINTQPIFANRDETLAYLTQTGDLKSIMIAGPVDKHIRLPSPVDIEYLGALAWSDNDEFLAASINGRLFQFEVATGEWNLLPIDLRPVHHLVYKDGGLIFSAEHQGTWNLWRYDAVSDSVTQLTQAGAYSVQSSSKGLLYTKFNLDGLFLLDPDSGVEEVVIPEFPITSWRKWQIRGDSIYYLDENKLSHLDLNTLETKTLHTFTGKAPNRCTVSSSGYRIVCDRADASVSNIWRLSLD</sequence>
<keyword evidence="3" id="KW-0472">Membrane</keyword>
<keyword evidence="3" id="KW-0812">Transmembrane</keyword>
<dbReference type="Pfam" id="PF00486">
    <property type="entry name" value="Trans_reg_C"/>
    <property type="match status" value="1"/>
</dbReference>
<organism evidence="5 6">
    <name type="scientific">Shewanella corallii</name>
    <dbReference type="NCBI Taxonomy" id="560080"/>
    <lineage>
        <taxon>Bacteria</taxon>
        <taxon>Pseudomonadati</taxon>
        <taxon>Pseudomonadota</taxon>
        <taxon>Gammaproteobacteria</taxon>
        <taxon>Alteromonadales</taxon>
        <taxon>Shewanellaceae</taxon>
        <taxon>Shewanella</taxon>
    </lineage>
</organism>
<dbReference type="InterPro" id="IPR036388">
    <property type="entry name" value="WH-like_DNA-bd_sf"/>
</dbReference>
<evidence type="ECO:0000313" key="6">
    <source>
        <dbReference type="Proteomes" id="UP001202831"/>
    </source>
</evidence>
<dbReference type="InterPro" id="IPR016032">
    <property type="entry name" value="Sig_transdc_resp-reg_C-effctor"/>
</dbReference>
<name>A0ABT0NB52_9GAMM</name>
<dbReference type="InterPro" id="IPR001867">
    <property type="entry name" value="OmpR/PhoB-type_DNA-bd"/>
</dbReference>
<keyword evidence="3" id="KW-1133">Transmembrane helix</keyword>
<dbReference type="Proteomes" id="UP001202831">
    <property type="component" value="Unassembled WGS sequence"/>
</dbReference>
<feature type="domain" description="OmpR/PhoB-type" evidence="4">
    <location>
        <begin position="1"/>
        <end position="98"/>
    </location>
</feature>
<evidence type="ECO:0000259" key="4">
    <source>
        <dbReference type="PROSITE" id="PS51755"/>
    </source>
</evidence>
<dbReference type="Gene3D" id="2.120.10.30">
    <property type="entry name" value="TolB, C-terminal domain"/>
    <property type="match status" value="1"/>
</dbReference>
<protein>
    <submittedName>
        <fullName evidence="5">Winged helix-turn-helix domain-containing protein</fullName>
    </submittedName>
</protein>
<feature type="DNA-binding region" description="OmpR/PhoB-type" evidence="2">
    <location>
        <begin position="1"/>
        <end position="98"/>
    </location>
</feature>
<proteinExistence type="predicted"/>
<gene>
    <name evidence="5" type="ORF">L2725_18170</name>
</gene>
<dbReference type="SMART" id="SM00862">
    <property type="entry name" value="Trans_reg_C"/>
    <property type="match status" value="1"/>
</dbReference>
<dbReference type="SUPFAM" id="SSF69304">
    <property type="entry name" value="Tricorn protease N-terminal domain"/>
    <property type="match status" value="1"/>
</dbReference>
<evidence type="ECO:0000256" key="3">
    <source>
        <dbReference type="SAM" id="Phobius"/>
    </source>
</evidence>
<dbReference type="InterPro" id="IPR011042">
    <property type="entry name" value="6-blade_b-propeller_TolB-like"/>
</dbReference>
<evidence type="ECO:0000256" key="2">
    <source>
        <dbReference type="PROSITE-ProRule" id="PRU01091"/>
    </source>
</evidence>
<dbReference type="PROSITE" id="PS51755">
    <property type="entry name" value="OMPR_PHOB"/>
    <property type="match status" value="1"/>
</dbReference>
<feature type="transmembrane region" description="Helical" evidence="3">
    <location>
        <begin position="131"/>
        <end position="152"/>
    </location>
</feature>
<evidence type="ECO:0000256" key="1">
    <source>
        <dbReference type="ARBA" id="ARBA00023125"/>
    </source>
</evidence>
<reference evidence="5 6" key="1">
    <citation type="submission" date="2022-01" db="EMBL/GenBank/DDBJ databases">
        <title>Whole genome-based taxonomy of the Shewanellaceae.</title>
        <authorList>
            <person name="Martin-Rodriguez A.J."/>
        </authorList>
    </citation>
    <scope>NUCLEOTIDE SEQUENCE [LARGE SCALE GENOMIC DNA]</scope>
    <source>
        <strain evidence="5 6">DSM 21332</strain>
    </source>
</reference>
<dbReference type="Gene3D" id="1.10.10.10">
    <property type="entry name" value="Winged helix-like DNA-binding domain superfamily/Winged helix DNA-binding domain"/>
    <property type="match status" value="1"/>
</dbReference>
<dbReference type="EMBL" id="JAKIKT010000008">
    <property type="protein sequence ID" value="MCL2915683.1"/>
    <property type="molecule type" value="Genomic_DNA"/>
</dbReference>
<evidence type="ECO:0000313" key="5">
    <source>
        <dbReference type="EMBL" id="MCL2915683.1"/>
    </source>
</evidence>
<dbReference type="SUPFAM" id="SSF82171">
    <property type="entry name" value="DPP6 N-terminal domain-like"/>
    <property type="match status" value="1"/>
</dbReference>
<dbReference type="CDD" id="cd00383">
    <property type="entry name" value="trans_reg_C"/>
    <property type="match status" value="1"/>
</dbReference>
<dbReference type="RefSeq" id="WP_249250262.1">
    <property type="nucleotide sequence ID" value="NZ_JAKIKT010000008.1"/>
</dbReference>
<accession>A0ABT0NB52</accession>
<keyword evidence="1 2" id="KW-0238">DNA-binding</keyword>
<dbReference type="SUPFAM" id="SSF46894">
    <property type="entry name" value="C-terminal effector domain of the bipartite response regulators"/>
    <property type="match status" value="1"/>
</dbReference>
<keyword evidence="6" id="KW-1185">Reference proteome</keyword>